<dbReference type="SMART" id="SM01045">
    <property type="entry name" value="BURP"/>
    <property type="match status" value="1"/>
</dbReference>
<dbReference type="PANTHER" id="PTHR31236">
    <property type="entry name" value="BURP DOMAIN PROTEIN USPL1-LIKE"/>
    <property type="match status" value="1"/>
</dbReference>
<evidence type="ECO:0000313" key="2">
    <source>
        <dbReference type="EMBL" id="JAT46182.1"/>
    </source>
</evidence>
<protein>
    <submittedName>
        <fullName evidence="2">BURP domain-containing protein 3</fullName>
    </submittedName>
</protein>
<dbReference type="InterPro" id="IPR044816">
    <property type="entry name" value="BURP"/>
</dbReference>
<organism evidence="2">
    <name type="scientific">Anthurium amnicola</name>
    <dbReference type="NCBI Taxonomy" id="1678845"/>
    <lineage>
        <taxon>Eukaryota</taxon>
        <taxon>Viridiplantae</taxon>
        <taxon>Streptophyta</taxon>
        <taxon>Embryophyta</taxon>
        <taxon>Tracheophyta</taxon>
        <taxon>Spermatophyta</taxon>
        <taxon>Magnoliopsida</taxon>
        <taxon>Liliopsida</taxon>
        <taxon>Araceae</taxon>
        <taxon>Pothoideae</taxon>
        <taxon>Potheae</taxon>
        <taxon>Anthurium</taxon>
    </lineage>
</organism>
<name>A0A1D1XUX1_9ARAE</name>
<dbReference type="Pfam" id="PF03181">
    <property type="entry name" value="BURP"/>
    <property type="match status" value="1"/>
</dbReference>
<dbReference type="InterPro" id="IPR004873">
    <property type="entry name" value="BURP_dom"/>
</dbReference>
<dbReference type="PANTHER" id="PTHR31236:SF2">
    <property type="entry name" value="BURP DOMAIN PROTEIN RD22"/>
    <property type="match status" value="1"/>
</dbReference>
<evidence type="ECO:0000259" key="1">
    <source>
        <dbReference type="PROSITE" id="PS51277"/>
    </source>
</evidence>
<gene>
    <name evidence="2" type="primary">BURP3_8</name>
    <name evidence="2" type="ORF">g.112093</name>
</gene>
<reference evidence="2" key="1">
    <citation type="submission" date="2015-07" db="EMBL/GenBank/DDBJ databases">
        <title>Transcriptome Assembly of Anthurium amnicola.</title>
        <authorList>
            <person name="Suzuki J."/>
        </authorList>
    </citation>
    <scope>NUCLEOTIDE SEQUENCE</scope>
</reference>
<sequence>MNASFDRGLTGDRFLHREVAETIPFSSKEIQEILRRFAVPLGFALANKFEYTIRTCEMAPTPSEKKLCATPLESMVEFVISTLGTKDLQTLTTATRKGAPTQLYTVQSWTVVPTPNWMATACHVQKYPCTVFNCHGIPQTKPYVLKMVGEDGTLVEAATLCHLDTSEWSLTFYALRLLKVRPGETTVCHLLPDGDIVWFPRSATKTADAAI</sequence>
<proteinExistence type="predicted"/>
<accession>A0A1D1XUX1</accession>
<dbReference type="PROSITE" id="PS51277">
    <property type="entry name" value="BURP"/>
    <property type="match status" value="1"/>
</dbReference>
<dbReference type="EMBL" id="GDJX01021754">
    <property type="protein sequence ID" value="JAT46182.1"/>
    <property type="molecule type" value="Transcribed_RNA"/>
</dbReference>
<feature type="domain" description="BURP" evidence="1">
    <location>
        <begin position="1"/>
        <end position="201"/>
    </location>
</feature>
<dbReference type="AlphaFoldDB" id="A0A1D1XUX1"/>